<keyword evidence="5 7" id="KW-0560">Oxidoreductase</keyword>
<evidence type="ECO:0000313" key="10">
    <source>
        <dbReference type="Proteomes" id="UP000077875"/>
    </source>
</evidence>
<dbReference type="SUPFAM" id="SSF51905">
    <property type="entry name" value="FAD/NAD(P)-binding domain"/>
    <property type="match status" value="1"/>
</dbReference>
<proteinExistence type="inferred from homology"/>
<dbReference type="InterPro" id="IPR006076">
    <property type="entry name" value="FAD-dep_OxRdtase"/>
</dbReference>
<dbReference type="PANTHER" id="PTHR13847">
    <property type="entry name" value="SARCOSINE DEHYDROGENASE-RELATED"/>
    <property type="match status" value="1"/>
</dbReference>
<feature type="domain" description="FAD dependent oxidoreductase" evidence="8">
    <location>
        <begin position="3"/>
        <end position="399"/>
    </location>
</feature>
<dbReference type="Gene3D" id="3.50.50.60">
    <property type="entry name" value="FAD/NAD(P)-binding domain"/>
    <property type="match status" value="2"/>
</dbReference>
<dbReference type="EMBL" id="CP015243">
    <property type="protein sequence ID" value="ANF57805.1"/>
    <property type="molecule type" value="Genomic_DNA"/>
</dbReference>
<comment type="cofactor">
    <cofactor evidence="1 7">
        <name>FAD</name>
        <dbReference type="ChEBI" id="CHEBI:57692"/>
    </cofactor>
</comment>
<dbReference type="HAMAP" id="MF_01202">
    <property type="entry name" value="DadA"/>
    <property type="match status" value="1"/>
</dbReference>
<organism evidence="9 10">
    <name type="scientific">Halotalea alkalilenta</name>
    <dbReference type="NCBI Taxonomy" id="376489"/>
    <lineage>
        <taxon>Bacteria</taxon>
        <taxon>Pseudomonadati</taxon>
        <taxon>Pseudomonadota</taxon>
        <taxon>Gammaproteobacteria</taxon>
        <taxon>Oceanospirillales</taxon>
        <taxon>Halomonadaceae</taxon>
        <taxon>Halotalea</taxon>
    </lineage>
</organism>
<evidence type="ECO:0000256" key="5">
    <source>
        <dbReference type="ARBA" id="ARBA00023002"/>
    </source>
</evidence>
<dbReference type="STRING" id="376489.A5892_10295"/>
<dbReference type="GO" id="GO:0055130">
    <property type="term" value="P:D-alanine catabolic process"/>
    <property type="evidence" value="ECO:0007669"/>
    <property type="project" value="TreeGrafter"/>
</dbReference>
<dbReference type="Gene3D" id="3.30.9.10">
    <property type="entry name" value="D-Amino Acid Oxidase, subunit A, domain 2"/>
    <property type="match status" value="1"/>
</dbReference>
<dbReference type="FunFam" id="3.50.50.60:FF:000020">
    <property type="entry name" value="D-amino acid dehydrogenase"/>
    <property type="match status" value="1"/>
</dbReference>
<evidence type="ECO:0000256" key="6">
    <source>
        <dbReference type="ARBA" id="ARBA00047884"/>
    </source>
</evidence>
<evidence type="ECO:0000256" key="2">
    <source>
        <dbReference type="ARBA" id="ARBA00009410"/>
    </source>
</evidence>
<gene>
    <name evidence="7" type="primary">dadA</name>
    <name evidence="9" type="ORF">A5892_10295</name>
</gene>
<keyword evidence="3 7" id="KW-0285">Flavoprotein</keyword>
<dbReference type="GO" id="GO:0005886">
    <property type="term" value="C:plasma membrane"/>
    <property type="evidence" value="ECO:0007669"/>
    <property type="project" value="TreeGrafter"/>
</dbReference>
<protein>
    <recommendedName>
        <fullName evidence="7">D-amino acid dehydrogenase</fullName>
        <ecNumber evidence="7">1.4.99.-</ecNumber>
    </recommendedName>
</protein>
<keyword evidence="10" id="KW-1185">Reference proteome</keyword>
<evidence type="ECO:0000256" key="4">
    <source>
        <dbReference type="ARBA" id="ARBA00022827"/>
    </source>
</evidence>
<evidence type="ECO:0000259" key="8">
    <source>
        <dbReference type="Pfam" id="PF01266"/>
    </source>
</evidence>
<dbReference type="NCBIfam" id="NF001933">
    <property type="entry name" value="PRK00711.1"/>
    <property type="match status" value="1"/>
</dbReference>
<dbReference type="GO" id="GO:0008718">
    <property type="term" value="F:D-amino-acid dehydrogenase activity"/>
    <property type="evidence" value="ECO:0007669"/>
    <property type="project" value="UniProtKB-UniRule"/>
</dbReference>
<feature type="binding site" evidence="7">
    <location>
        <begin position="3"/>
        <end position="17"/>
    </location>
    <ligand>
        <name>FAD</name>
        <dbReference type="ChEBI" id="CHEBI:57692"/>
    </ligand>
</feature>
<comment type="catalytic activity">
    <reaction evidence="6 7">
        <text>a D-alpha-amino acid + A + H2O = a 2-oxocarboxylate + AH2 + NH4(+)</text>
        <dbReference type="Rhea" id="RHEA:18125"/>
        <dbReference type="ChEBI" id="CHEBI:13193"/>
        <dbReference type="ChEBI" id="CHEBI:15377"/>
        <dbReference type="ChEBI" id="CHEBI:17499"/>
        <dbReference type="ChEBI" id="CHEBI:28938"/>
        <dbReference type="ChEBI" id="CHEBI:35179"/>
        <dbReference type="ChEBI" id="CHEBI:59871"/>
    </reaction>
</comment>
<dbReference type="GO" id="GO:0005737">
    <property type="term" value="C:cytoplasm"/>
    <property type="evidence" value="ECO:0007669"/>
    <property type="project" value="TreeGrafter"/>
</dbReference>
<dbReference type="EC" id="1.4.99.-" evidence="7"/>
<comment type="function">
    <text evidence="7">Oxidative deamination of D-amino acids.</text>
</comment>
<comment type="similarity">
    <text evidence="2 7">Belongs to the DadA oxidoreductase family.</text>
</comment>
<name>A0A172YFR1_9GAMM</name>
<dbReference type="Pfam" id="PF01266">
    <property type="entry name" value="DAO"/>
    <property type="match status" value="1"/>
</dbReference>
<dbReference type="SUPFAM" id="SSF54373">
    <property type="entry name" value="FAD-linked reductases, C-terminal domain"/>
    <property type="match status" value="1"/>
</dbReference>
<keyword evidence="4 7" id="KW-0274">FAD</keyword>
<evidence type="ECO:0000256" key="1">
    <source>
        <dbReference type="ARBA" id="ARBA00001974"/>
    </source>
</evidence>
<evidence type="ECO:0000256" key="7">
    <source>
        <dbReference type="HAMAP-Rule" id="MF_01202"/>
    </source>
</evidence>
<dbReference type="InterPro" id="IPR036188">
    <property type="entry name" value="FAD/NAD-bd_sf"/>
</dbReference>
<dbReference type="AlphaFoldDB" id="A0A172YFR1"/>
<dbReference type="PANTHER" id="PTHR13847:SF280">
    <property type="entry name" value="D-AMINO ACID DEHYDROGENASE"/>
    <property type="match status" value="1"/>
</dbReference>
<sequence length="420" mass="45899">MHVLVLGSGVIGVTSAYYLARLGHQVTVVDRQPAPALETSFGNAGQASFAMSSPWGAPGIPAKAAKWLLQRHAPLKIQPSLDPAMLRFMIRMYANCTPERYAINKERMLRVAEHSRICLDEIRSATGIDYEGRQRGLLQLFRDDAQVEAAAKDMRVLEECGLRHRLLSEAQCVEVEPALARVPGKFRAGLHMPDDQTGDCYLFTTRLAEYCVERYGVEFRFGVAVRGLERDGDRIGGVITDQGRLSADAYVLALGSYSPLVAKSVDIQLPIYPVKGYSLTLPVTDEQGAPQSTVMDERFKVAITRFNDRIRVGGTAELAAFDLGLPAKRRQTLEMVVGDVFPSGGDLDRATFWSGLRPMTPDSTPLIGATPYANLWLNTGHGTLGWTMSCGSGHLLAELVEGRAPSIDTAGLDLSRYRAA</sequence>
<accession>A0A172YFR1</accession>
<dbReference type="KEGG" id="haa:A5892_10295"/>
<reference evidence="9 10" key="1">
    <citation type="submission" date="2016-04" db="EMBL/GenBank/DDBJ databases">
        <title>Complete Genome Sequence of Halotalea alkalilenta IHB B 13600.</title>
        <authorList>
            <person name="Swarnkar M.K."/>
            <person name="Sharma A."/>
            <person name="Kaushal K."/>
            <person name="Soni R."/>
            <person name="Rana S."/>
            <person name="Singh A.K."/>
            <person name="Gulati A."/>
        </authorList>
    </citation>
    <scope>NUCLEOTIDE SEQUENCE [LARGE SCALE GENOMIC DNA]</scope>
    <source>
        <strain evidence="9 10">IHB B 13600</strain>
    </source>
</reference>
<dbReference type="Proteomes" id="UP000077875">
    <property type="component" value="Chromosome"/>
</dbReference>
<dbReference type="InterPro" id="IPR023080">
    <property type="entry name" value="DadA"/>
</dbReference>
<evidence type="ECO:0000256" key="3">
    <source>
        <dbReference type="ARBA" id="ARBA00022630"/>
    </source>
</evidence>
<evidence type="ECO:0000313" key="9">
    <source>
        <dbReference type="EMBL" id="ANF57805.1"/>
    </source>
</evidence>